<evidence type="ECO:0008006" key="6">
    <source>
        <dbReference type="Google" id="ProtNLM"/>
    </source>
</evidence>
<dbReference type="PANTHER" id="PTHR15955">
    <property type="entry name" value="RWD DOMAIN CONTAINING PROTEIN 2"/>
    <property type="match status" value="1"/>
</dbReference>
<evidence type="ECO:0000259" key="1">
    <source>
        <dbReference type="Pfam" id="PF05773"/>
    </source>
</evidence>
<feature type="domain" description="Small nuclear ribonucleoprotein Prp3 C-terminal" evidence="2">
    <location>
        <begin position="158"/>
        <end position="223"/>
    </location>
</feature>
<accession>A0A813YHS0</accession>
<dbReference type="PIRSF" id="PIRSF038021">
    <property type="entry name" value="UCP038021_RWDD2"/>
    <property type="match status" value="1"/>
</dbReference>
<dbReference type="InterPro" id="IPR016135">
    <property type="entry name" value="UBQ-conjugating_enzyme/RWD"/>
</dbReference>
<name>A0A813YHS0_9BILA</name>
<sequence>MASMRSCIEQQLNEIELLRCCYPSSDEFYLDDIEAFNEAKEYLDGKSDNPQKNLCFILKLHLNDIKTTIELQFIYPLHYPELPVDIHLRTYLSRECHEKFNESVKKFLNDKTSVQEPYIMEFLSWIQDHQNLFLVSNDITMKTTNEQIIQKKKFSRLWIYSHHIYNTEKRKNIVNWAHELHLNGFSLPGKPGIICVEGQESDVDEYWTRLRNLTWKRLQMKEKEYLGDINENNLRFNQFQELNYLLDNTGKGDFGQFHQYLQDRQLEKMFNVYFGFDGTDKK</sequence>
<dbReference type="SUPFAM" id="SSF54495">
    <property type="entry name" value="UBC-like"/>
    <property type="match status" value="1"/>
</dbReference>
<dbReference type="Pfam" id="PF05773">
    <property type="entry name" value="RWD"/>
    <property type="match status" value="1"/>
</dbReference>
<dbReference type="Proteomes" id="UP000663868">
    <property type="component" value="Unassembled WGS sequence"/>
</dbReference>
<dbReference type="EMBL" id="CAJNOE010000085">
    <property type="protein sequence ID" value="CAF0884428.1"/>
    <property type="molecule type" value="Genomic_DNA"/>
</dbReference>
<organism evidence="3 5">
    <name type="scientific">Adineta steineri</name>
    <dbReference type="NCBI Taxonomy" id="433720"/>
    <lineage>
        <taxon>Eukaryota</taxon>
        <taxon>Metazoa</taxon>
        <taxon>Spiralia</taxon>
        <taxon>Gnathifera</taxon>
        <taxon>Rotifera</taxon>
        <taxon>Eurotatoria</taxon>
        <taxon>Bdelloidea</taxon>
        <taxon>Adinetida</taxon>
        <taxon>Adinetidae</taxon>
        <taxon>Adineta</taxon>
    </lineage>
</organism>
<evidence type="ECO:0000259" key="2">
    <source>
        <dbReference type="Pfam" id="PF06544"/>
    </source>
</evidence>
<gene>
    <name evidence="3" type="ORF">IZO911_LOCUS11371</name>
    <name evidence="4" type="ORF">KXQ929_LOCUS2706</name>
</gene>
<evidence type="ECO:0000313" key="4">
    <source>
        <dbReference type="EMBL" id="CAF3552195.1"/>
    </source>
</evidence>
<dbReference type="Pfam" id="PF06544">
    <property type="entry name" value="Prp3_C"/>
    <property type="match status" value="1"/>
</dbReference>
<feature type="domain" description="RWD" evidence="1">
    <location>
        <begin position="9"/>
        <end position="129"/>
    </location>
</feature>
<reference evidence="3" key="1">
    <citation type="submission" date="2021-02" db="EMBL/GenBank/DDBJ databases">
        <authorList>
            <person name="Nowell W R."/>
        </authorList>
    </citation>
    <scope>NUCLEOTIDE SEQUENCE</scope>
</reference>
<evidence type="ECO:0000313" key="3">
    <source>
        <dbReference type="EMBL" id="CAF0884428.1"/>
    </source>
</evidence>
<dbReference type="AlphaFoldDB" id="A0A813YHS0"/>
<comment type="caution">
    <text evidence="3">The sequence shown here is derived from an EMBL/GenBank/DDBJ whole genome shotgun (WGS) entry which is preliminary data.</text>
</comment>
<dbReference type="InterPro" id="IPR059181">
    <property type="entry name" value="RWDD2A-B_C"/>
</dbReference>
<dbReference type="Gene3D" id="3.10.110.10">
    <property type="entry name" value="Ubiquitin Conjugating Enzyme"/>
    <property type="match status" value="1"/>
</dbReference>
<dbReference type="Proteomes" id="UP000663860">
    <property type="component" value="Unassembled WGS sequence"/>
</dbReference>
<dbReference type="InterPro" id="IPR010541">
    <property type="entry name" value="Prp3_C"/>
</dbReference>
<dbReference type="PANTHER" id="PTHR15955:SF8">
    <property type="entry name" value="RWD DOMAIN-CONTAINING PROTEIN 2B-RELATED"/>
    <property type="match status" value="1"/>
</dbReference>
<evidence type="ECO:0000313" key="5">
    <source>
        <dbReference type="Proteomes" id="UP000663860"/>
    </source>
</evidence>
<dbReference type="EMBL" id="CAJOBB010000083">
    <property type="protein sequence ID" value="CAF3552195.1"/>
    <property type="molecule type" value="Genomic_DNA"/>
</dbReference>
<proteinExistence type="predicted"/>
<protein>
    <recommendedName>
        <fullName evidence="6">RWD domain-containing protein</fullName>
    </recommendedName>
</protein>
<dbReference type="InterPro" id="IPR006575">
    <property type="entry name" value="RWD_dom"/>
</dbReference>
<dbReference type="InterPro" id="IPR017359">
    <property type="entry name" value="Phi-like"/>
</dbReference>
<dbReference type="CDD" id="cd24163">
    <property type="entry name" value="RWDD2_C"/>
    <property type="match status" value="1"/>
</dbReference>
<dbReference type="CDD" id="cd23829">
    <property type="entry name" value="RWD_RWDD2"/>
    <property type="match status" value="1"/>
</dbReference>